<dbReference type="Pfam" id="PF00160">
    <property type="entry name" value="Pro_isomerase"/>
    <property type="match status" value="1"/>
</dbReference>
<dbReference type="PANTHER" id="PTHR11071">
    <property type="entry name" value="PEPTIDYL-PROLYL CIS-TRANS ISOMERASE"/>
    <property type="match status" value="1"/>
</dbReference>
<comment type="caution">
    <text evidence="6">The sequence shown here is derived from an EMBL/GenBank/DDBJ whole genome shotgun (WGS) entry which is preliminary data.</text>
</comment>
<dbReference type="InterPro" id="IPR029000">
    <property type="entry name" value="Cyclophilin-like_dom_sf"/>
</dbReference>
<comment type="similarity">
    <text evidence="4">Belongs to the cyclophilin-type PPIase family.</text>
</comment>
<dbReference type="InterPro" id="IPR020892">
    <property type="entry name" value="Cyclophilin-type_PPIase_CS"/>
</dbReference>
<proteinExistence type="inferred from homology"/>
<evidence type="ECO:0000256" key="1">
    <source>
        <dbReference type="ARBA" id="ARBA00000971"/>
    </source>
</evidence>
<keyword evidence="4" id="KW-0732">Signal</keyword>
<dbReference type="GO" id="GO:0003755">
    <property type="term" value="F:peptidyl-prolyl cis-trans isomerase activity"/>
    <property type="evidence" value="ECO:0007669"/>
    <property type="project" value="UniProtKB-UniRule"/>
</dbReference>
<dbReference type="AlphaFoldDB" id="A0AAW0SKH6"/>
<feature type="chain" id="PRO_5043107583" description="Peptidyl-prolyl cis-trans isomerase" evidence="4">
    <location>
        <begin position="21"/>
        <end position="222"/>
    </location>
</feature>
<dbReference type="FunFam" id="2.40.100.10:FF:000001">
    <property type="entry name" value="Peptidyl-prolyl cis-trans isomerase"/>
    <property type="match status" value="1"/>
</dbReference>
<keyword evidence="3 4" id="KW-0413">Isomerase</keyword>
<keyword evidence="2 4" id="KW-0697">Rotamase</keyword>
<evidence type="ECO:0000256" key="2">
    <source>
        <dbReference type="ARBA" id="ARBA00023110"/>
    </source>
</evidence>
<dbReference type="PANTHER" id="PTHR11071:SF561">
    <property type="entry name" value="PEPTIDYL-PROLYL CIS-TRANS ISOMERASE D-RELATED"/>
    <property type="match status" value="1"/>
</dbReference>
<dbReference type="Gene3D" id="2.40.100.10">
    <property type="entry name" value="Cyclophilin-like"/>
    <property type="match status" value="1"/>
</dbReference>
<dbReference type="SUPFAM" id="SSF50891">
    <property type="entry name" value="Cyclophilin-like"/>
    <property type="match status" value="1"/>
</dbReference>
<dbReference type="PROSITE" id="PS00170">
    <property type="entry name" value="CSA_PPIASE_1"/>
    <property type="match status" value="1"/>
</dbReference>
<dbReference type="PRINTS" id="PR00153">
    <property type="entry name" value="CSAPPISMRASE"/>
</dbReference>
<gene>
    <name evidence="6" type="ORF">O3P69_020295</name>
</gene>
<reference evidence="6 7" key="1">
    <citation type="submission" date="2023-03" db="EMBL/GenBank/DDBJ databases">
        <title>High-quality genome of Scylla paramamosain provides insights in environmental adaptation.</title>
        <authorList>
            <person name="Zhang L."/>
        </authorList>
    </citation>
    <scope>NUCLEOTIDE SEQUENCE [LARGE SCALE GENOMIC DNA]</scope>
    <source>
        <strain evidence="6">LZ_2023a</strain>
        <tissue evidence="6">Muscle</tissue>
    </source>
</reference>
<feature type="domain" description="PPIase cyclophilin-type" evidence="5">
    <location>
        <begin position="38"/>
        <end position="196"/>
    </location>
</feature>
<dbReference type="GO" id="GO:0016018">
    <property type="term" value="F:cyclosporin A binding"/>
    <property type="evidence" value="ECO:0007669"/>
    <property type="project" value="TreeGrafter"/>
</dbReference>
<evidence type="ECO:0000313" key="7">
    <source>
        <dbReference type="Proteomes" id="UP001487740"/>
    </source>
</evidence>
<dbReference type="EMBL" id="JARAKH010000055">
    <property type="protein sequence ID" value="KAK8375227.1"/>
    <property type="molecule type" value="Genomic_DNA"/>
</dbReference>
<protein>
    <recommendedName>
        <fullName evidence="4">Peptidyl-prolyl cis-trans isomerase</fullName>
        <shortName evidence="4">PPIase</shortName>
        <ecNumber evidence="4">5.2.1.8</ecNumber>
    </recommendedName>
</protein>
<accession>A0AAW0SKH6</accession>
<dbReference type="Proteomes" id="UP001487740">
    <property type="component" value="Unassembled WGS sequence"/>
</dbReference>
<evidence type="ECO:0000256" key="4">
    <source>
        <dbReference type="RuleBase" id="RU363019"/>
    </source>
</evidence>
<evidence type="ECO:0000259" key="5">
    <source>
        <dbReference type="PROSITE" id="PS50072"/>
    </source>
</evidence>
<feature type="signal peptide" evidence="4">
    <location>
        <begin position="1"/>
        <end position="20"/>
    </location>
</feature>
<dbReference type="PROSITE" id="PS50072">
    <property type="entry name" value="CSA_PPIASE_2"/>
    <property type="match status" value="1"/>
</dbReference>
<comment type="catalytic activity">
    <reaction evidence="1 4">
        <text>[protein]-peptidylproline (omega=180) = [protein]-peptidylproline (omega=0)</text>
        <dbReference type="Rhea" id="RHEA:16237"/>
        <dbReference type="Rhea" id="RHEA-COMP:10747"/>
        <dbReference type="Rhea" id="RHEA-COMP:10748"/>
        <dbReference type="ChEBI" id="CHEBI:83833"/>
        <dbReference type="ChEBI" id="CHEBI:83834"/>
        <dbReference type="EC" id="5.2.1.8"/>
    </reaction>
</comment>
<evidence type="ECO:0000313" key="6">
    <source>
        <dbReference type="EMBL" id="KAK8375227.1"/>
    </source>
</evidence>
<evidence type="ECO:0000256" key="3">
    <source>
        <dbReference type="ARBA" id="ARBA00023235"/>
    </source>
</evidence>
<sequence length="222" mass="23802">MKALVSVCVACAALLVGVQAQGQPQEPNPPSLVTHLVYFNISVGGADVGTVEIGLFGEVVPKTAENFYQLSLNTEKGQGYTGSSFHRVIPNFMIQGGDFTRGDGTGGRSIYGPSFQDENFILRHTAEGYLSMANSGPDTNGSQFFITTVKTPWLDGKHVVFGKVVSGMEVVKVVEKLPRNTQDKPNEDVVISYITAHELTPGRTVHGAGLNTHARTHARTAL</sequence>
<dbReference type="GO" id="GO:0006457">
    <property type="term" value="P:protein folding"/>
    <property type="evidence" value="ECO:0007669"/>
    <property type="project" value="InterPro"/>
</dbReference>
<dbReference type="GO" id="GO:0005737">
    <property type="term" value="C:cytoplasm"/>
    <property type="evidence" value="ECO:0007669"/>
    <property type="project" value="TreeGrafter"/>
</dbReference>
<keyword evidence="7" id="KW-1185">Reference proteome</keyword>
<organism evidence="6 7">
    <name type="scientific">Scylla paramamosain</name>
    <name type="common">Mud crab</name>
    <dbReference type="NCBI Taxonomy" id="85552"/>
    <lineage>
        <taxon>Eukaryota</taxon>
        <taxon>Metazoa</taxon>
        <taxon>Ecdysozoa</taxon>
        <taxon>Arthropoda</taxon>
        <taxon>Crustacea</taxon>
        <taxon>Multicrustacea</taxon>
        <taxon>Malacostraca</taxon>
        <taxon>Eumalacostraca</taxon>
        <taxon>Eucarida</taxon>
        <taxon>Decapoda</taxon>
        <taxon>Pleocyemata</taxon>
        <taxon>Brachyura</taxon>
        <taxon>Eubrachyura</taxon>
        <taxon>Portunoidea</taxon>
        <taxon>Portunidae</taxon>
        <taxon>Portuninae</taxon>
        <taxon>Scylla</taxon>
    </lineage>
</organism>
<comment type="function">
    <text evidence="4">PPIases accelerate the folding of proteins. It catalyzes the cis-trans isomerization of proline imidic peptide bonds in oligopeptides.</text>
</comment>
<name>A0AAW0SKH6_SCYPA</name>
<dbReference type="InterPro" id="IPR002130">
    <property type="entry name" value="Cyclophilin-type_PPIase_dom"/>
</dbReference>
<dbReference type="EC" id="5.2.1.8" evidence="4"/>